<dbReference type="EMBL" id="JBHTHX010002874">
    <property type="protein sequence ID" value="MFD0891043.1"/>
    <property type="molecule type" value="Genomic_DNA"/>
</dbReference>
<feature type="non-terminal residue" evidence="2">
    <location>
        <position position="247"/>
    </location>
</feature>
<protein>
    <submittedName>
        <fullName evidence="2">Condensation domain-containing protein</fullName>
    </submittedName>
</protein>
<organism evidence="2 3">
    <name type="scientific">Streptosporangium algeriense</name>
    <dbReference type="NCBI Taxonomy" id="1682748"/>
    <lineage>
        <taxon>Bacteria</taxon>
        <taxon>Bacillati</taxon>
        <taxon>Actinomycetota</taxon>
        <taxon>Actinomycetes</taxon>
        <taxon>Streptosporangiales</taxon>
        <taxon>Streptosporangiaceae</taxon>
        <taxon>Streptosporangium</taxon>
    </lineage>
</organism>
<keyword evidence="3" id="KW-1185">Reference proteome</keyword>
<evidence type="ECO:0000313" key="2">
    <source>
        <dbReference type="EMBL" id="MFD0891043.1"/>
    </source>
</evidence>
<dbReference type="InterPro" id="IPR001242">
    <property type="entry name" value="Condensation_dom"/>
</dbReference>
<evidence type="ECO:0000313" key="3">
    <source>
        <dbReference type="Proteomes" id="UP001597024"/>
    </source>
</evidence>
<sequence length="247" mass="26202">PAGLVARFHGGRTASGPPTVGQANMIRCVLTDPPEHMNYGLVLNVPPGTTLDGVVSAVALLVSRHESLRTTFRDGLQHVVGEGELLIGVHESQGSADLADEVASRLQAVRFDPETELPVRTAVIVSGGVPERVILVITHTTVDAVGLGLLRAELNRLLLGETPKPVTSPQPLDVAWTEQSPASLKRAQAAIAYWRANLERIPRSTFTASVDDGDNDWLLPRLQVRSSAAARALGRIGARTGVSRSAA</sequence>
<reference evidence="3" key="1">
    <citation type="journal article" date="2019" name="Int. J. Syst. Evol. Microbiol.">
        <title>The Global Catalogue of Microorganisms (GCM) 10K type strain sequencing project: providing services to taxonomists for standard genome sequencing and annotation.</title>
        <authorList>
            <consortium name="The Broad Institute Genomics Platform"/>
            <consortium name="The Broad Institute Genome Sequencing Center for Infectious Disease"/>
            <person name="Wu L."/>
            <person name="Ma J."/>
        </authorList>
    </citation>
    <scope>NUCLEOTIDE SEQUENCE [LARGE SCALE GENOMIC DNA]</scope>
    <source>
        <strain evidence="3">CCUG 62974</strain>
    </source>
</reference>
<gene>
    <name evidence="2" type="ORF">ACFQ08_41395</name>
</gene>
<accession>A0ABW3E4M3</accession>
<dbReference type="SUPFAM" id="SSF52777">
    <property type="entry name" value="CoA-dependent acyltransferases"/>
    <property type="match status" value="1"/>
</dbReference>
<dbReference type="InterPro" id="IPR023213">
    <property type="entry name" value="CAT-like_dom_sf"/>
</dbReference>
<dbReference type="Pfam" id="PF00668">
    <property type="entry name" value="Condensation"/>
    <property type="match status" value="1"/>
</dbReference>
<name>A0ABW3E4M3_9ACTN</name>
<comment type="caution">
    <text evidence="2">The sequence shown here is derived from an EMBL/GenBank/DDBJ whole genome shotgun (WGS) entry which is preliminary data.</text>
</comment>
<proteinExistence type="predicted"/>
<feature type="non-terminal residue" evidence="2">
    <location>
        <position position="1"/>
    </location>
</feature>
<evidence type="ECO:0000259" key="1">
    <source>
        <dbReference type="Pfam" id="PF00668"/>
    </source>
</evidence>
<dbReference type="Gene3D" id="3.30.559.10">
    <property type="entry name" value="Chloramphenicol acetyltransferase-like domain"/>
    <property type="match status" value="1"/>
</dbReference>
<feature type="domain" description="Condensation" evidence="1">
    <location>
        <begin position="33"/>
        <end position="200"/>
    </location>
</feature>
<dbReference type="Proteomes" id="UP001597024">
    <property type="component" value="Unassembled WGS sequence"/>
</dbReference>